<feature type="chain" id="PRO_5044024086" description="Mid2 domain-containing protein" evidence="3">
    <location>
        <begin position="31"/>
        <end position="319"/>
    </location>
</feature>
<reference evidence="4" key="1">
    <citation type="journal article" date="2023" name="Mol. Phylogenet. Evol.">
        <title>Genome-scale phylogeny and comparative genomics of the fungal order Sordariales.</title>
        <authorList>
            <person name="Hensen N."/>
            <person name="Bonometti L."/>
            <person name="Westerberg I."/>
            <person name="Brannstrom I.O."/>
            <person name="Guillou S."/>
            <person name="Cros-Aarteil S."/>
            <person name="Calhoun S."/>
            <person name="Haridas S."/>
            <person name="Kuo A."/>
            <person name="Mondo S."/>
            <person name="Pangilinan J."/>
            <person name="Riley R."/>
            <person name="LaButti K."/>
            <person name="Andreopoulos B."/>
            <person name="Lipzen A."/>
            <person name="Chen C."/>
            <person name="Yan M."/>
            <person name="Daum C."/>
            <person name="Ng V."/>
            <person name="Clum A."/>
            <person name="Steindorff A."/>
            <person name="Ohm R.A."/>
            <person name="Martin F."/>
            <person name="Silar P."/>
            <person name="Natvig D.O."/>
            <person name="Lalanne C."/>
            <person name="Gautier V."/>
            <person name="Ament-Velasquez S.L."/>
            <person name="Kruys A."/>
            <person name="Hutchinson M.I."/>
            <person name="Powell A.J."/>
            <person name="Barry K."/>
            <person name="Miller A.N."/>
            <person name="Grigoriev I.V."/>
            <person name="Debuchy R."/>
            <person name="Gladieux P."/>
            <person name="Hiltunen Thoren M."/>
            <person name="Johannesson H."/>
        </authorList>
    </citation>
    <scope>NUCLEOTIDE SEQUENCE</scope>
    <source>
        <strain evidence="4">PSN324</strain>
    </source>
</reference>
<evidence type="ECO:0000313" key="4">
    <source>
        <dbReference type="EMBL" id="KAK4463543.1"/>
    </source>
</evidence>
<name>A0AAV9HVN2_9PEZI</name>
<evidence type="ECO:0008006" key="6">
    <source>
        <dbReference type="Google" id="ProtNLM"/>
    </source>
</evidence>
<keyword evidence="2" id="KW-0472">Membrane</keyword>
<feature type="signal peptide" evidence="3">
    <location>
        <begin position="1"/>
        <end position="30"/>
    </location>
</feature>
<dbReference type="AlphaFoldDB" id="A0AAV9HVN2"/>
<accession>A0AAV9HVN2</accession>
<keyword evidence="3" id="KW-0732">Signal</keyword>
<evidence type="ECO:0000256" key="3">
    <source>
        <dbReference type="SAM" id="SignalP"/>
    </source>
</evidence>
<evidence type="ECO:0000256" key="2">
    <source>
        <dbReference type="SAM" id="Phobius"/>
    </source>
</evidence>
<keyword evidence="5" id="KW-1185">Reference proteome</keyword>
<comment type="caution">
    <text evidence="4">The sequence shown here is derived from an EMBL/GenBank/DDBJ whole genome shotgun (WGS) entry which is preliminary data.</text>
</comment>
<reference evidence="4" key="2">
    <citation type="submission" date="2023-06" db="EMBL/GenBank/DDBJ databases">
        <authorList>
            <consortium name="Lawrence Berkeley National Laboratory"/>
            <person name="Mondo S.J."/>
            <person name="Hensen N."/>
            <person name="Bonometti L."/>
            <person name="Westerberg I."/>
            <person name="Brannstrom I.O."/>
            <person name="Guillou S."/>
            <person name="Cros-Aarteil S."/>
            <person name="Calhoun S."/>
            <person name="Haridas S."/>
            <person name="Kuo A."/>
            <person name="Pangilinan J."/>
            <person name="Riley R."/>
            <person name="Labutti K."/>
            <person name="Andreopoulos B."/>
            <person name="Lipzen A."/>
            <person name="Chen C."/>
            <person name="Yanf M."/>
            <person name="Daum C."/>
            <person name="Ng V."/>
            <person name="Clum A."/>
            <person name="Steindorff A."/>
            <person name="Ohm R."/>
            <person name="Martin F."/>
            <person name="Silar P."/>
            <person name="Natvig D."/>
            <person name="Lalanne C."/>
            <person name="Gautier V."/>
            <person name="Ament-Velasquez S.L."/>
            <person name="Kruys A."/>
            <person name="Hutchinson M.I."/>
            <person name="Powell A.J."/>
            <person name="Barry K."/>
            <person name="Miller A.N."/>
            <person name="Grigoriev I.V."/>
            <person name="Debuchy R."/>
            <person name="Gladieux P."/>
            <person name="Thoren M.H."/>
            <person name="Johannesson H."/>
        </authorList>
    </citation>
    <scope>NUCLEOTIDE SEQUENCE</scope>
    <source>
        <strain evidence="4">PSN324</strain>
    </source>
</reference>
<proteinExistence type="predicted"/>
<gene>
    <name evidence="4" type="ORF">QBC42DRAFT_265479</name>
</gene>
<feature type="compositionally biased region" description="Low complexity" evidence="1">
    <location>
        <begin position="138"/>
        <end position="182"/>
    </location>
</feature>
<dbReference type="Proteomes" id="UP001321749">
    <property type="component" value="Unassembled WGS sequence"/>
</dbReference>
<feature type="transmembrane region" description="Helical" evidence="2">
    <location>
        <begin position="198"/>
        <end position="221"/>
    </location>
</feature>
<keyword evidence="2" id="KW-0812">Transmembrane</keyword>
<feature type="region of interest" description="Disordered" evidence="1">
    <location>
        <begin position="136"/>
        <end position="196"/>
    </location>
</feature>
<organism evidence="4 5">
    <name type="scientific">Cladorrhinum samala</name>
    <dbReference type="NCBI Taxonomy" id="585594"/>
    <lineage>
        <taxon>Eukaryota</taxon>
        <taxon>Fungi</taxon>
        <taxon>Dikarya</taxon>
        <taxon>Ascomycota</taxon>
        <taxon>Pezizomycotina</taxon>
        <taxon>Sordariomycetes</taxon>
        <taxon>Sordariomycetidae</taxon>
        <taxon>Sordariales</taxon>
        <taxon>Podosporaceae</taxon>
        <taxon>Cladorrhinum</taxon>
    </lineage>
</organism>
<dbReference type="EMBL" id="MU864958">
    <property type="protein sequence ID" value="KAK4463543.1"/>
    <property type="molecule type" value="Genomic_DNA"/>
</dbReference>
<evidence type="ECO:0000256" key="1">
    <source>
        <dbReference type="SAM" id="MobiDB-lite"/>
    </source>
</evidence>
<sequence>MKFTFSSRQRITASGVYISLQLLLANLVSCDDFQGYRILTNGLAQPESCPQSSYFFTTSTFGGCCSGTATNRACNFATACRDGTVTFLFDGGRNTCGTGAPVCFTRTVFPYPSASSSWSIFLCTQTGRPTAESLFIETTSPGSSPTSTSSPPSPSSGVTAGPAQTTSTPSASTSTSGSHASAEQTGDPEPKSSGSSKAWIAGAVIGPIAGIAIVGFLGYWLGMRKARAKRSPDDDAAAAPASTMSGPNAAGPGDYHHHKPVDAAAGGADQYKYYHPHYAGDAPPSANHLHLDSTPVHELSQTSEAQELPADNGPGYHAR</sequence>
<feature type="region of interest" description="Disordered" evidence="1">
    <location>
        <begin position="232"/>
        <end position="319"/>
    </location>
</feature>
<keyword evidence="2" id="KW-1133">Transmembrane helix</keyword>
<evidence type="ECO:0000313" key="5">
    <source>
        <dbReference type="Proteomes" id="UP001321749"/>
    </source>
</evidence>
<protein>
    <recommendedName>
        <fullName evidence="6">Mid2 domain-containing protein</fullName>
    </recommendedName>
</protein>